<dbReference type="Gene3D" id="3.30.420.10">
    <property type="entry name" value="Ribonuclease H-like superfamily/Ribonuclease H"/>
    <property type="match status" value="1"/>
</dbReference>
<proteinExistence type="inferred from homology"/>
<dbReference type="GO" id="GO:0005737">
    <property type="term" value="C:cytoplasm"/>
    <property type="evidence" value="ECO:0007669"/>
    <property type="project" value="UniProtKB-SubCell"/>
</dbReference>
<keyword evidence="3 7" id="KW-0378">Hydrolase</keyword>
<dbReference type="GO" id="GO:0000175">
    <property type="term" value="F:3'-5'-RNA exonuclease activity"/>
    <property type="evidence" value="ECO:0007669"/>
    <property type="project" value="InterPro"/>
</dbReference>
<comment type="caution">
    <text evidence="10">The sequence shown here is derived from an EMBL/GenBank/DDBJ whole genome shotgun (WGS) entry which is preliminary data.</text>
</comment>
<dbReference type="EC" id="3.1.-.-" evidence="7"/>
<keyword evidence="4 7" id="KW-0269">Exonuclease</keyword>
<evidence type="ECO:0000256" key="2">
    <source>
        <dbReference type="ARBA" id="ARBA00022722"/>
    </source>
</evidence>
<sequence>MRVTRRRASTLLPSLNRGAAADPSPVRRASGRAHPPIDKVNPVPHADVLVWIDCEMTGLDLEVDELVEVAVVVTDYDLKPLDDGFSVVIKPDQSALDNMGDFVRDMHTTSGLIDEIPNGVSLADAEYQVLEYILKFAPENRTAPLAGNTIGTDRSFLAKYMPRVDNHLHYRSVDVSSIKELSRRWFPRAYFQSPTKNGGHRALADILESIRELEYYRRAVFVGDPGPTSDEAKAASEAVVSLWAPRLS</sequence>
<dbReference type="SUPFAM" id="SSF53098">
    <property type="entry name" value="Ribonuclease H-like"/>
    <property type="match status" value="1"/>
</dbReference>
<dbReference type="InterPro" id="IPR013520">
    <property type="entry name" value="Ribonucl_H"/>
</dbReference>
<dbReference type="PANTHER" id="PTHR11046:SF0">
    <property type="entry name" value="OLIGORIBONUCLEASE, MITOCHONDRIAL"/>
    <property type="match status" value="1"/>
</dbReference>
<dbReference type="InterPro" id="IPR036397">
    <property type="entry name" value="RNaseH_sf"/>
</dbReference>
<dbReference type="Pfam" id="PF00929">
    <property type="entry name" value="RNase_T"/>
    <property type="match status" value="1"/>
</dbReference>
<dbReference type="CDD" id="cd06135">
    <property type="entry name" value="Orn"/>
    <property type="match status" value="1"/>
</dbReference>
<comment type="similarity">
    <text evidence="1 7">Belongs to the oligoribonuclease family.</text>
</comment>
<comment type="function">
    <text evidence="5 7">3'-to-5' exoribonuclease specific for small oligoribonucleotides.</text>
</comment>
<evidence type="ECO:0000259" key="9">
    <source>
        <dbReference type="SMART" id="SM00479"/>
    </source>
</evidence>
<dbReference type="Proteomes" id="UP000316252">
    <property type="component" value="Unassembled WGS sequence"/>
</dbReference>
<evidence type="ECO:0000256" key="1">
    <source>
        <dbReference type="ARBA" id="ARBA00009921"/>
    </source>
</evidence>
<dbReference type="AlphaFoldDB" id="A0A506XYX7"/>
<dbReference type="OrthoDB" id="9801329at2"/>
<dbReference type="InterPro" id="IPR012337">
    <property type="entry name" value="RNaseH-like_sf"/>
</dbReference>
<feature type="active site" evidence="7">
    <location>
        <position position="170"/>
    </location>
</feature>
<evidence type="ECO:0000256" key="6">
    <source>
        <dbReference type="ARBA" id="ARBA00070964"/>
    </source>
</evidence>
<comment type="subcellular location">
    <subcellularLocation>
        <location evidence="7">Cytoplasm</location>
    </subcellularLocation>
</comment>
<dbReference type="HAMAP" id="MF_00045">
    <property type="entry name" value="Oligoribonuclease"/>
    <property type="match status" value="1"/>
</dbReference>
<evidence type="ECO:0000256" key="8">
    <source>
        <dbReference type="SAM" id="MobiDB-lite"/>
    </source>
</evidence>
<evidence type="ECO:0000256" key="4">
    <source>
        <dbReference type="ARBA" id="ARBA00022839"/>
    </source>
</evidence>
<gene>
    <name evidence="7" type="primary">orn</name>
    <name evidence="10" type="ORF">FJ657_13495</name>
</gene>
<dbReference type="EMBL" id="VHQG01000004">
    <property type="protein sequence ID" value="TPW74600.1"/>
    <property type="molecule type" value="Genomic_DNA"/>
</dbReference>
<evidence type="ECO:0000313" key="10">
    <source>
        <dbReference type="EMBL" id="TPW74600.1"/>
    </source>
</evidence>
<dbReference type="GO" id="GO:0003676">
    <property type="term" value="F:nucleic acid binding"/>
    <property type="evidence" value="ECO:0007669"/>
    <property type="project" value="InterPro"/>
</dbReference>
<keyword evidence="11" id="KW-1185">Reference proteome</keyword>
<protein>
    <recommendedName>
        <fullName evidence="6 7">Oligoribonuclease</fullName>
        <ecNumber evidence="7">3.1.-.-</ecNumber>
    </recommendedName>
</protein>
<keyword evidence="7" id="KW-0963">Cytoplasm</keyword>
<feature type="region of interest" description="Disordered" evidence="8">
    <location>
        <begin position="1"/>
        <end position="39"/>
    </location>
</feature>
<feature type="domain" description="Exonuclease" evidence="9">
    <location>
        <begin position="48"/>
        <end position="222"/>
    </location>
</feature>
<reference evidence="10 11" key="1">
    <citation type="submission" date="2019-06" db="EMBL/GenBank/DDBJ databases">
        <authorList>
            <person name="Li F."/>
        </authorList>
    </citation>
    <scope>NUCLEOTIDE SEQUENCE [LARGE SCALE GENOMIC DNA]</scope>
    <source>
        <strain evidence="10 11">10F1D-1</strain>
    </source>
</reference>
<name>A0A506XYX7_9MICO</name>
<evidence type="ECO:0000256" key="5">
    <source>
        <dbReference type="ARBA" id="ARBA00057155"/>
    </source>
</evidence>
<dbReference type="NCBIfam" id="NF003765">
    <property type="entry name" value="PRK05359.1"/>
    <property type="match status" value="1"/>
</dbReference>
<dbReference type="SMART" id="SM00479">
    <property type="entry name" value="EXOIII"/>
    <property type="match status" value="1"/>
</dbReference>
<evidence type="ECO:0000313" key="11">
    <source>
        <dbReference type="Proteomes" id="UP000316252"/>
    </source>
</evidence>
<dbReference type="InterPro" id="IPR022894">
    <property type="entry name" value="Oligoribonuclease"/>
</dbReference>
<dbReference type="PANTHER" id="PTHR11046">
    <property type="entry name" value="OLIGORIBONUCLEASE, MITOCHONDRIAL"/>
    <property type="match status" value="1"/>
</dbReference>
<dbReference type="FunFam" id="3.30.420.10:FF:000003">
    <property type="entry name" value="Oligoribonuclease"/>
    <property type="match status" value="1"/>
</dbReference>
<accession>A0A506XYX7</accession>
<organism evidence="10 11">
    <name type="scientific">Schumannella soli</name>
    <dbReference type="NCBI Taxonomy" id="2590779"/>
    <lineage>
        <taxon>Bacteria</taxon>
        <taxon>Bacillati</taxon>
        <taxon>Actinomycetota</taxon>
        <taxon>Actinomycetes</taxon>
        <taxon>Micrococcales</taxon>
        <taxon>Microbacteriaceae</taxon>
        <taxon>Schumannella</taxon>
    </lineage>
</organism>
<evidence type="ECO:0000256" key="7">
    <source>
        <dbReference type="HAMAP-Rule" id="MF_00045"/>
    </source>
</evidence>
<evidence type="ECO:0000256" key="3">
    <source>
        <dbReference type="ARBA" id="ARBA00022801"/>
    </source>
</evidence>
<keyword evidence="2 7" id="KW-0540">Nuclease</keyword>